<comment type="catalytic activity">
    <reaction evidence="2">
        <text>5-deoxy-alpha-D-ribose 1-phosphate = 5-deoxy-D-ribulose 1-phosphate</text>
        <dbReference type="Rhea" id="RHEA:61296"/>
        <dbReference type="ChEBI" id="CHEBI:58749"/>
        <dbReference type="ChEBI" id="CHEBI:144504"/>
    </reaction>
    <physiologicalReaction direction="left-to-right" evidence="2">
        <dbReference type="Rhea" id="RHEA:61297"/>
    </physiologicalReaction>
</comment>
<dbReference type="AlphaFoldDB" id="A0A7W6JRN3"/>
<feature type="binding site" evidence="5">
    <location>
        <begin position="53"/>
        <end position="55"/>
    </location>
    <ligand>
        <name>substrate</name>
    </ligand>
</feature>
<dbReference type="InterPro" id="IPR042529">
    <property type="entry name" value="IF_2B-like_C"/>
</dbReference>
<dbReference type="NCBIfam" id="TIGR00512">
    <property type="entry name" value="salvage_mtnA"/>
    <property type="match status" value="1"/>
</dbReference>
<dbReference type="GO" id="GO:0019509">
    <property type="term" value="P:L-methionine salvage from methylthioadenosine"/>
    <property type="evidence" value="ECO:0007669"/>
    <property type="project" value="UniProtKB-UniRule"/>
</dbReference>
<comment type="caution">
    <text evidence="6">The sequence shown here is derived from an EMBL/GenBank/DDBJ whole genome shotgun (WGS) entry which is preliminary data.</text>
</comment>
<dbReference type="PANTHER" id="PTHR43475:SF1">
    <property type="entry name" value="METHYLTHIORIBOSE-1-PHOSPHATE ISOMERASE"/>
    <property type="match status" value="1"/>
</dbReference>
<proteinExistence type="inferred from homology"/>
<reference evidence="6 7" key="1">
    <citation type="submission" date="2020-08" db="EMBL/GenBank/DDBJ databases">
        <title>Genomic Encyclopedia of Type Strains, Phase IV (KMG-IV): sequencing the most valuable type-strain genomes for metagenomic binning, comparative biology and taxonomic classification.</title>
        <authorList>
            <person name="Goeker M."/>
        </authorList>
    </citation>
    <scope>NUCLEOTIDE SEQUENCE [LARGE SCALE GENOMIC DNA]</scope>
    <source>
        <strain evidence="6 7">DSM 101806</strain>
    </source>
</reference>
<keyword evidence="5" id="KW-0028">Amino-acid biosynthesis</keyword>
<dbReference type="Gene3D" id="3.40.50.10470">
    <property type="entry name" value="Translation initiation factor eif-2b, domain 2"/>
    <property type="match status" value="1"/>
</dbReference>
<sequence>MILEGKPTRSIRRTEDGKGAVILDQRQLPWEIKWVELRDVNAAAVAIREMWTRGAPMIGATAAYGYAMALAVDPSDASLQAAYDKLHETRPTAINLRWALDEVRAAVKDLPEAERAQAAFARADAICDEDAELCRAIGEHGLELFKALHAKNPDRPLNILTHCNAGWLATVDYGTATAPIYLAHDAGIPVHVWVDETRPRNQGALLTAFELRNHGVPHTVIADNAGGLLMMKGQVDAVVVGTDRVTRNGDVCNKIGTYLKALAAHDNAVPFYVALPYTTFDPNTESGADIPIEERSAEELTRLSGPLASGEIGTVRVTDSPAANPAFDVTPARLVTGYITERGVLDRI</sequence>
<dbReference type="PANTHER" id="PTHR43475">
    <property type="entry name" value="METHYLTHIORIBOSE-1-PHOSPHATE ISOMERASE"/>
    <property type="match status" value="1"/>
</dbReference>
<dbReference type="HAMAP" id="MF_01678">
    <property type="entry name" value="Salvage_MtnA"/>
    <property type="match status" value="1"/>
</dbReference>
<keyword evidence="1 5" id="KW-0413">Isomerase</keyword>
<feature type="binding site" evidence="5">
    <location>
        <position position="202"/>
    </location>
    <ligand>
        <name>substrate</name>
    </ligand>
</feature>
<keyword evidence="7" id="KW-1185">Reference proteome</keyword>
<dbReference type="InterPro" id="IPR000649">
    <property type="entry name" value="IF-2B-related"/>
</dbReference>
<comment type="catalytic activity">
    <reaction evidence="3">
        <text>5-(methylsulfanyl)-alpha-D-ribose 1-phosphate = 5-(methylsulfanyl)-D-ribulose 1-phosphate</text>
        <dbReference type="Rhea" id="RHEA:19989"/>
        <dbReference type="ChEBI" id="CHEBI:58533"/>
        <dbReference type="ChEBI" id="CHEBI:58548"/>
        <dbReference type="EC" id="5.3.1.23"/>
    </reaction>
    <physiologicalReaction direction="left-to-right" evidence="3">
        <dbReference type="Rhea" id="RHEA:19990"/>
    </physiologicalReaction>
</comment>
<dbReference type="Proteomes" id="UP000557392">
    <property type="component" value="Unassembled WGS sequence"/>
</dbReference>
<dbReference type="InterPro" id="IPR027363">
    <property type="entry name" value="M1Pi_N"/>
</dbReference>
<dbReference type="EMBL" id="JACIEH010000001">
    <property type="protein sequence ID" value="MBB4098205.1"/>
    <property type="molecule type" value="Genomic_DNA"/>
</dbReference>
<dbReference type="SUPFAM" id="SSF100950">
    <property type="entry name" value="NagB/RpiA/CoA transferase-like"/>
    <property type="match status" value="1"/>
</dbReference>
<dbReference type="RefSeq" id="WP_183996463.1">
    <property type="nucleotide sequence ID" value="NZ_JACIEH010000001.1"/>
</dbReference>
<feature type="site" description="Transition state stabilizer" evidence="5">
    <location>
        <position position="163"/>
    </location>
</feature>
<comment type="similarity">
    <text evidence="5">Belongs to the EIF-2B alpha/beta/delta subunits family. MtnA subfamily.</text>
</comment>
<gene>
    <name evidence="5" type="primary">mtnA</name>
    <name evidence="6" type="ORF">GGR46_001738</name>
</gene>
<dbReference type="FunFam" id="3.40.50.10470:FF:000006">
    <property type="entry name" value="Methylthioribose-1-phosphate isomerase"/>
    <property type="match status" value="1"/>
</dbReference>
<evidence type="ECO:0000256" key="5">
    <source>
        <dbReference type="HAMAP-Rule" id="MF_01678"/>
    </source>
</evidence>
<evidence type="ECO:0000313" key="7">
    <source>
        <dbReference type="Proteomes" id="UP000557392"/>
    </source>
</evidence>
<dbReference type="InterPro" id="IPR037171">
    <property type="entry name" value="NagB/RpiA_transferase-like"/>
</dbReference>
<evidence type="ECO:0000256" key="3">
    <source>
        <dbReference type="ARBA" id="ARBA00051169"/>
    </source>
</evidence>
<accession>A0A7W6JRN3</accession>
<evidence type="ECO:0000256" key="2">
    <source>
        <dbReference type="ARBA" id="ARBA00050906"/>
    </source>
</evidence>
<keyword evidence="5" id="KW-0486">Methionine biosynthesis</keyword>
<comment type="pathway">
    <text evidence="5">Amino-acid biosynthesis; L-methionine biosynthesis via salvage pathway; L-methionine from S-methyl-5-thio-alpha-D-ribose 1-phosphate: step 1/6.</text>
</comment>
<dbReference type="InterPro" id="IPR005251">
    <property type="entry name" value="IF-M1Pi"/>
</dbReference>
<dbReference type="Gene3D" id="1.20.120.420">
    <property type="entry name" value="translation initiation factor eif-2b, domain 1"/>
    <property type="match status" value="1"/>
</dbReference>
<dbReference type="NCBIfam" id="NF004326">
    <property type="entry name" value="PRK05720.1"/>
    <property type="match status" value="1"/>
</dbReference>
<dbReference type="GO" id="GO:0046523">
    <property type="term" value="F:S-methyl-5-thioribose-1-phosphate isomerase activity"/>
    <property type="evidence" value="ECO:0007669"/>
    <property type="project" value="UniProtKB-UniRule"/>
</dbReference>
<name>A0A7W6JRN3_9SPHN</name>
<dbReference type="NCBIfam" id="TIGR00524">
    <property type="entry name" value="eIF-2B_rel"/>
    <property type="match status" value="1"/>
</dbReference>
<feature type="active site" description="Proton donor" evidence="5">
    <location>
        <position position="243"/>
    </location>
</feature>
<feature type="binding site" evidence="5">
    <location>
        <begin position="253"/>
        <end position="254"/>
    </location>
    <ligand>
        <name>substrate</name>
    </ligand>
</feature>
<dbReference type="InterPro" id="IPR011559">
    <property type="entry name" value="Initiation_fac_2B_a/b/d"/>
</dbReference>
<feature type="binding site" evidence="5">
    <location>
        <position position="90"/>
    </location>
    <ligand>
        <name>substrate</name>
    </ligand>
</feature>
<dbReference type="Pfam" id="PF01008">
    <property type="entry name" value="IF-2B"/>
    <property type="match status" value="1"/>
</dbReference>
<comment type="function">
    <text evidence="4">Catalyzes the interconversion of methylthioribose-1-phosphate (MTR-1-P) into methylthioribulose-1-phosphate (MTRu-1-P). Also catalyzes the interconversion of 5-deoxyribose 1-phosphate and 5-deoxyribulose 1-phosphate. Part of a bifunctional DHAP-shunt salvage pathway for SAM by-products.</text>
</comment>
<evidence type="ECO:0000313" key="6">
    <source>
        <dbReference type="EMBL" id="MBB4098205.1"/>
    </source>
</evidence>
<dbReference type="UniPathway" id="UPA00904">
    <property type="reaction ID" value="UER00874"/>
</dbReference>
<organism evidence="6 7">
    <name type="scientific">Sphingomonas kyeonggiensis</name>
    <dbReference type="NCBI Taxonomy" id="1268553"/>
    <lineage>
        <taxon>Bacteria</taxon>
        <taxon>Pseudomonadati</taxon>
        <taxon>Pseudomonadota</taxon>
        <taxon>Alphaproteobacteria</taxon>
        <taxon>Sphingomonadales</taxon>
        <taxon>Sphingomonadaceae</taxon>
        <taxon>Sphingomonas</taxon>
    </lineage>
</organism>
<evidence type="ECO:0000256" key="1">
    <source>
        <dbReference type="ARBA" id="ARBA00023235"/>
    </source>
</evidence>
<dbReference type="EC" id="5.3.1.23" evidence="5"/>
<evidence type="ECO:0000256" key="4">
    <source>
        <dbReference type="ARBA" id="ARBA00058145"/>
    </source>
</evidence>
<protein>
    <recommendedName>
        <fullName evidence="5">Methylthioribose-1-phosphate isomerase</fullName>
        <shortName evidence="5">M1Pi</shortName>
        <shortName evidence="5">MTR-1-P isomerase</shortName>
        <ecNumber evidence="5">5.3.1.23</ecNumber>
    </recommendedName>
    <alternativeName>
        <fullName evidence="5">S-methyl-5-thioribose-1-phosphate isomerase</fullName>
    </alternativeName>
</protein>